<evidence type="ECO:0000313" key="2">
    <source>
        <dbReference type="Proteomes" id="UP000070444"/>
    </source>
</evidence>
<dbReference type="AlphaFoldDB" id="A0A137NZW0"/>
<evidence type="ECO:0000313" key="1">
    <source>
        <dbReference type="EMBL" id="KXN68201.1"/>
    </source>
</evidence>
<dbReference type="EMBL" id="KQ964589">
    <property type="protein sequence ID" value="KXN68201.1"/>
    <property type="molecule type" value="Genomic_DNA"/>
</dbReference>
<organism evidence="1 2">
    <name type="scientific">Conidiobolus coronatus (strain ATCC 28846 / CBS 209.66 / NRRL 28638)</name>
    <name type="common">Delacroixia coronata</name>
    <dbReference type="NCBI Taxonomy" id="796925"/>
    <lineage>
        <taxon>Eukaryota</taxon>
        <taxon>Fungi</taxon>
        <taxon>Fungi incertae sedis</taxon>
        <taxon>Zoopagomycota</taxon>
        <taxon>Entomophthoromycotina</taxon>
        <taxon>Entomophthoromycetes</taxon>
        <taxon>Entomophthorales</taxon>
        <taxon>Ancylistaceae</taxon>
        <taxon>Conidiobolus</taxon>
    </lineage>
</organism>
<accession>A0A137NZW0</accession>
<protein>
    <submittedName>
        <fullName evidence="1">Uncharacterized protein</fullName>
    </submittedName>
</protein>
<gene>
    <name evidence="1" type="ORF">CONCODRAFT_9581</name>
</gene>
<sequence>MVQDVSDQISISRSISNIMIYPEGKFPYISQNENLIIPKFNYIRDLRLKFSYIDEPIINHQSFTQYFPKLTHLSLNFDDLNLDSFELNEFLRNNLTSIDTLEKLTLELKESDSTNELTYFDLYDFTFDWANFVNIKCLILDMDTLPLSSIEFNNLPRQIKEIKKKIKCKATDSTYIEENIEILKLWKIEFKANYVYFRK</sequence>
<keyword evidence="2" id="KW-1185">Reference proteome</keyword>
<dbReference type="Proteomes" id="UP000070444">
    <property type="component" value="Unassembled WGS sequence"/>
</dbReference>
<name>A0A137NZW0_CONC2</name>
<reference evidence="1 2" key="1">
    <citation type="journal article" date="2015" name="Genome Biol. Evol.">
        <title>Phylogenomic analyses indicate that early fungi evolved digesting cell walls of algal ancestors of land plants.</title>
        <authorList>
            <person name="Chang Y."/>
            <person name="Wang S."/>
            <person name="Sekimoto S."/>
            <person name="Aerts A.L."/>
            <person name="Choi C."/>
            <person name="Clum A."/>
            <person name="LaButti K.M."/>
            <person name="Lindquist E.A."/>
            <person name="Yee Ngan C."/>
            <person name="Ohm R.A."/>
            <person name="Salamov A.A."/>
            <person name="Grigoriev I.V."/>
            <person name="Spatafora J.W."/>
            <person name="Berbee M.L."/>
        </authorList>
    </citation>
    <scope>NUCLEOTIDE SEQUENCE [LARGE SCALE GENOMIC DNA]</scope>
    <source>
        <strain evidence="1 2">NRRL 28638</strain>
    </source>
</reference>
<proteinExistence type="predicted"/>